<feature type="domain" description="Nucleotidyl transferase" evidence="3">
    <location>
        <begin position="6"/>
        <end position="125"/>
    </location>
</feature>
<dbReference type="SUPFAM" id="SSF53448">
    <property type="entry name" value="Nucleotide-diphospho-sugar transferases"/>
    <property type="match status" value="1"/>
</dbReference>
<proteinExistence type="predicted"/>
<dbReference type="Gene3D" id="3.90.550.10">
    <property type="entry name" value="Spore Coat Polysaccharide Biosynthesis Protein SpsA, Chain A"/>
    <property type="match status" value="1"/>
</dbReference>
<evidence type="ECO:0000256" key="2">
    <source>
        <dbReference type="ARBA" id="ARBA00022695"/>
    </source>
</evidence>
<dbReference type="PANTHER" id="PTHR43584">
    <property type="entry name" value="NUCLEOTIDYL TRANSFERASE"/>
    <property type="match status" value="1"/>
</dbReference>
<dbReference type="AlphaFoldDB" id="A0A927WIR7"/>
<dbReference type="Pfam" id="PF00483">
    <property type="entry name" value="NTP_transferase"/>
    <property type="match status" value="1"/>
</dbReference>
<organism evidence="4 5">
    <name type="scientific">Selenomonas ruminantium</name>
    <dbReference type="NCBI Taxonomy" id="971"/>
    <lineage>
        <taxon>Bacteria</taxon>
        <taxon>Bacillati</taxon>
        <taxon>Bacillota</taxon>
        <taxon>Negativicutes</taxon>
        <taxon>Selenomonadales</taxon>
        <taxon>Selenomonadaceae</taxon>
        <taxon>Selenomonas</taxon>
    </lineage>
</organism>
<evidence type="ECO:0000313" key="4">
    <source>
        <dbReference type="EMBL" id="MBE6085521.1"/>
    </source>
</evidence>
<evidence type="ECO:0000313" key="5">
    <source>
        <dbReference type="Proteomes" id="UP000772151"/>
    </source>
</evidence>
<dbReference type="CDD" id="cd02523">
    <property type="entry name" value="PC_cytidylyltransferase"/>
    <property type="match status" value="1"/>
</dbReference>
<sequence length="237" mass="26384">MNVQRAVFLAAGKGTRMAPLTDTLPKPLVKVHGKPIIATLLDAVVMAGIEEIYIVRGYLGEKFNCLLQAYPQINFIDNPDYEKANNISSIVAAADYLANAYIIESDLLLSNPALITAQQTYSNYLAIYKDKTDDWCFYTDETGKIKQMAVGGTHCQQMVGISYWTESDGVKLAQRAKELYADAANHQLYWDEVALSCFLPDFAIKTRLCQQEDIIEIDTLAELQALDSSYQSLSMGE</sequence>
<reference evidence="4" key="1">
    <citation type="submission" date="2019-04" db="EMBL/GenBank/DDBJ databases">
        <title>Evolution of Biomass-Degrading Anaerobic Consortia Revealed by Metagenomics.</title>
        <authorList>
            <person name="Peng X."/>
        </authorList>
    </citation>
    <scope>NUCLEOTIDE SEQUENCE</scope>
    <source>
        <strain evidence="4">SIG242</strain>
    </source>
</reference>
<accession>A0A927WIR7</accession>
<keyword evidence="1" id="KW-0808">Transferase</keyword>
<name>A0A927WIR7_SELRU</name>
<dbReference type="InterPro" id="IPR050065">
    <property type="entry name" value="GlmU-like"/>
</dbReference>
<comment type="caution">
    <text evidence="4">The sequence shown here is derived from an EMBL/GenBank/DDBJ whole genome shotgun (WGS) entry which is preliminary data.</text>
</comment>
<protein>
    <submittedName>
        <fullName evidence="4">Phosphocholine cytidylyltransferase family protein</fullName>
    </submittedName>
</protein>
<dbReference type="EMBL" id="SVCA01000007">
    <property type="protein sequence ID" value="MBE6085521.1"/>
    <property type="molecule type" value="Genomic_DNA"/>
</dbReference>
<dbReference type="PANTHER" id="PTHR43584:SF5">
    <property type="entry name" value="PROTEIN LICC"/>
    <property type="match status" value="1"/>
</dbReference>
<dbReference type="InterPro" id="IPR029044">
    <property type="entry name" value="Nucleotide-diphossugar_trans"/>
</dbReference>
<keyword evidence="2 4" id="KW-0548">Nucleotidyltransferase</keyword>
<dbReference type="InterPro" id="IPR005835">
    <property type="entry name" value="NTP_transferase_dom"/>
</dbReference>
<gene>
    <name evidence="4" type="ORF">E7203_08755</name>
</gene>
<evidence type="ECO:0000256" key="1">
    <source>
        <dbReference type="ARBA" id="ARBA00022679"/>
    </source>
</evidence>
<dbReference type="Proteomes" id="UP000772151">
    <property type="component" value="Unassembled WGS sequence"/>
</dbReference>
<dbReference type="GO" id="GO:0016779">
    <property type="term" value="F:nucleotidyltransferase activity"/>
    <property type="evidence" value="ECO:0007669"/>
    <property type="project" value="UniProtKB-KW"/>
</dbReference>
<evidence type="ECO:0000259" key="3">
    <source>
        <dbReference type="Pfam" id="PF00483"/>
    </source>
</evidence>